<dbReference type="PANTHER" id="PTHR37841">
    <property type="entry name" value="GLR2918 PROTEIN"/>
    <property type="match status" value="1"/>
</dbReference>
<sequence>MRLLALFTLLATVLNGCESVTLIWMPFTNSADPLFRIIENDRAGYIDAQGRVVIPPTLRFMSEGGQAFHDGLLSLGISAGPFLDSKGQKVLDNHFYRVWNFSEGLAAAMETSESAWGYIDRSGQFVIPPKFPFYPKGAVSDFSEGLAAVEVEGKLGYIDRTGAFVIPPQFAAGTSFENGLARVVVNGPCSYMNYDSADPCMAMSPAVAPTTRNDAEKPPAPTRQCQWIFIDKTGRRAISSQFEGAMAFHEGLAAVRSGDQWGFLNRQGAYEIYPAFEAVHSFSDGLALVSNGKDSGFIDRTGALKIRVDYYHAKPFSEGLTVIRTPEDRYIYVDTTGKQAIPETFLLASRFFHGLAHVKLTSTSKFGRSGTYAYIDKTGKRVYEYTR</sequence>
<proteinExistence type="predicted"/>
<evidence type="ECO:0000313" key="2">
    <source>
        <dbReference type="Proteomes" id="UP000593892"/>
    </source>
</evidence>
<reference evidence="1 2" key="1">
    <citation type="submission" date="2020-10" db="EMBL/GenBank/DDBJ databases">
        <title>Complete genome sequence of Paludibaculum fermentans P105T, a facultatively anaerobic acidobacterium capable of dissimilatory Fe(III) reduction.</title>
        <authorList>
            <person name="Dedysh S.N."/>
            <person name="Beletsky A.V."/>
            <person name="Kulichevskaya I.S."/>
            <person name="Mardanov A.V."/>
            <person name="Ravin N.V."/>
        </authorList>
    </citation>
    <scope>NUCLEOTIDE SEQUENCE [LARGE SCALE GENOMIC DNA]</scope>
    <source>
        <strain evidence="1 2">P105</strain>
    </source>
</reference>
<dbReference type="InterPro" id="IPR032774">
    <property type="entry name" value="WG_beta_rep"/>
</dbReference>
<organism evidence="1 2">
    <name type="scientific">Paludibaculum fermentans</name>
    <dbReference type="NCBI Taxonomy" id="1473598"/>
    <lineage>
        <taxon>Bacteria</taxon>
        <taxon>Pseudomonadati</taxon>
        <taxon>Acidobacteriota</taxon>
        <taxon>Terriglobia</taxon>
        <taxon>Bryobacterales</taxon>
        <taxon>Bryobacteraceae</taxon>
        <taxon>Paludibaculum</taxon>
    </lineage>
</organism>
<dbReference type="PANTHER" id="PTHR37841:SF1">
    <property type="entry name" value="DUF3298 DOMAIN-CONTAINING PROTEIN"/>
    <property type="match status" value="1"/>
</dbReference>
<dbReference type="SUPFAM" id="SSF69360">
    <property type="entry name" value="Cell wall binding repeat"/>
    <property type="match status" value="1"/>
</dbReference>
<dbReference type="RefSeq" id="WP_194447366.1">
    <property type="nucleotide sequence ID" value="NZ_CP063849.1"/>
</dbReference>
<dbReference type="EMBL" id="CP063849">
    <property type="protein sequence ID" value="QOY85696.1"/>
    <property type="molecule type" value="Genomic_DNA"/>
</dbReference>
<dbReference type="Pfam" id="PF14903">
    <property type="entry name" value="WG_beta_rep"/>
    <property type="match status" value="6"/>
</dbReference>
<dbReference type="AlphaFoldDB" id="A0A7S7NL95"/>
<keyword evidence="2" id="KW-1185">Reference proteome</keyword>
<accession>A0A7S7NL95</accession>
<dbReference type="KEGG" id="pfer:IRI77_23085"/>
<protein>
    <submittedName>
        <fullName evidence="1">WG repeat-containing protein</fullName>
    </submittedName>
</protein>
<dbReference type="Proteomes" id="UP000593892">
    <property type="component" value="Chromosome"/>
</dbReference>
<name>A0A7S7NL95_PALFE</name>
<gene>
    <name evidence="1" type="ORF">IRI77_23085</name>
</gene>
<evidence type="ECO:0000313" key="1">
    <source>
        <dbReference type="EMBL" id="QOY85696.1"/>
    </source>
</evidence>